<evidence type="ECO:0000256" key="1">
    <source>
        <dbReference type="ARBA" id="ARBA00004128"/>
    </source>
</evidence>
<evidence type="ECO:0000256" key="4">
    <source>
        <dbReference type="ARBA" id="ARBA00022989"/>
    </source>
</evidence>
<dbReference type="GO" id="GO:0033254">
    <property type="term" value="C:vacuolar transporter chaperone complex"/>
    <property type="evidence" value="ECO:0007669"/>
    <property type="project" value="TreeGrafter"/>
</dbReference>
<dbReference type="CDD" id="cd22647">
    <property type="entry name" value="CTF3_NTD_HEAT"/>
    <property type="match status" value="1"/>
</dbReference>
<sequence length="1497" mass="168234">MPSTVVEERPALHDALESLHKASRTPAKQRTVKLSAVVDVVCRHAFQDGLEADALRAIAQLAAVKTHLDQTTVTTLIKNLYPAQRVPVDVVVTIVGALGQGKGKPSPGTQDGLVKWLATVHDITEDANVLSRLYGVLFGMLDMISIRTSLCHLLSVITRRKHVKPFRIQQILELSRGLGNEPALQGLLRVFKDYYPDIILGSTSISRKSFAPQPDEEWQTRISAIQDARIMTDETLSSRQNGFKVLRKGPRLSTASAIPDVHTYHATEASVTLEGIDNVEDFVAKLDRIEPPGQMISLLTDPLLQKYVELKPSPVTLTRVDLWLATCLEDLYEAEIAGASDGRYLKDILEGLLKHAECTRGLYPTVSRFLQSYLPIWDGHKNCDTIMGLLAYIPVRRFQDEYAHFFQPAEQAMAKAGLIAYERIIRFYASLLQQQVCVATSQADRTTPFDSNVFQDIVAHVSTLSMSLLLSLPADQGQPLISTILSFYEILSVCSKPHVVPIILPPMRLVYLLIQQASATTFSRTCGIISAYKLAFDTHPKPVKDYYPPQVTDALNWCLRDIYHLLWINRALMPVENKATGLHCDPELRSTLNDYLNSIDREYLIGAAFGLTHNAWLASLGASAWRAMEEREINREGLEKSSIRYHQGPRKGGVDVSWDGAQGYKVFAMNWLGDRGLGGIRDLMFATVSELRGKFGTTLRKSIYSPWKDQYVNYDKLKKLLKDNEDDDSWTADDEEAFSHELATVQLEKVHGFVQQVSQKLRDRTSACEKKLEPLAVGIRHEDGGDGKDATTNEEQGEGLFAQAGGGSKKLELSKADRKKLLNEVLEELDSITKETKELEGFSRMNYTAIIKATKKHDKLRGASYRLRPFIDTSLARNPLQTEDASPLLYRLSALYSFVRQNLEGKAKESLSFSEGESTGGEAFRSHKFWVHMDNLFEVKTVILRRLPVLVYNPQSSKIAEGHQRDPTITSIYFDNPNFSLYTDKVNSTPDAASLRLRWFGQLSEKPEIMLEKKVIKKGDAAEEVRFPIKAKYVEAFLQDKYHMEKSIEKLEYRPNKNQEDVDKFKNAVTEIQSFVKAKKLQPVLRANYTRTAFQIPGDDRIRISLDTNLALIREDALDMDRPCREPDDWHRRDIDGGNMEFPFKAIKKGEIHKFPYALLEVKMKGMKRHEWVEDLTNSHLVKESPRFSKFVHGVAKLFEDNVNTFPFWLSEVDNDIRKEPKKAFDEEQERKRKTAEDDFAVGSLFGARASPSFRPSITSPMGTPAAARSAPISASMAAHSQVAVRPPVVGSHLSHISQQVVDDANRIREEPDSDDYDGPKLGNSGGLGSLFPSFSTSKYARKQRSKIQLPPGIRDPGVWIKDQGPVRVEAKVWLANQRTFIKWQHVSVLLASLSLGLYNAAGEGNDIARALAVVYTCVAAFTLAWGYGMYMYRMKLIRERSGKDFDAITGPLVVCVGLAVALCLNFGFKYNTLRNEKQHSHGGNVTFVGENLELKM</sequence>
<keyword evidence="10" id="KW-1185">Reference proteome</keyword>
<organism evidence="9 10">
    <name type="scientific">Ampelomyces quisqualis</name>
    <name type="common">Powdery mildew agent</name>
    <dbReference type="NCBI Taxonomy" id="50730"/>
    <lineage>
        <taxon>Eukaryota</taxon>
        <taxon>Fungi</taxon>
        <taxon>Dikarya</taxon>
        <taxon>Ascomycota</taxon>
        <taxon>Pezizomycotina</taxon>
        <taxon>Dothideomycetes</taxon>
        <taxon>Pleosporomycetidae</taxon>
        <taxon>Pleosporales</taxon>
        <taxon>Pleosporineae</taxon>
        <taxon>Phaeosphaeriaceae</taxon>
        <taxon>Ampelomyces</taxon>
    </lineage>
</organism>
<dbReference type="GO" id="GO:0000776">
    <property type="term" value="C:kinetochore"/>
    <property type="evidence" value="ECO:0007669"/>
    <property type="project" value="InterPro"/>
</dbReference>
<dbReference type="PANTHER" id="PTHR46140:SF2">
    <property type="entry name" value="VACUOLAR TRANSPORTER CHAPERONE 3 COMPLEX SUBUNIT 3-RELATED"/>
    <property type="match status" value="1"/>
</dbReference>
<feature type="transmembrane region" description="Helical" evidence="7">
    <location>
        <begin position="1409"/>
        <end position="1429"/>
    </location>
</feature>
<dbReference type="CDD" id="cd14480">
    <property type="entry name" value="SPX_VTC2_like"/>
    <property type="match status" value="1"/>
</dbReference>
<dbReference type="PANTHER" id="PTHR46140">
    <property type="entry name" value="VACUOLAR TRANSPORTER CHAPERONE 1-RELATED"/>
    <property type="match status" value="1"/>
</dbReference>
<dbReference type="FunFam" id="3.20.100.30:FF:000002">
    <property type="entry name" value="Vacuolar transporter chaperone"/>
    <property type="match status" value="1"/>
</dbReference>
<evidence type="ECO:0000256" key="5">
    <source>
        <dbReference type="ARBA" id="ARBA00023136"/>
    </source>
</evidence>
<keyword evidence="4 7" id="KW-1133">Transmembrane helix</keyword>
<evidence type="ECO:0000256" key="7">
    <source>
        <dbReference type="SAM" id="Phobius"/>
    </source>
</evidence>
<reference evidence="9" key="1">
    <citation type="journal article" date="2020" name="Stud. Mycol.">
        <title>101 Dothideomycetes genomes: a test case for predicting lifestyles and emergence of pathogens.</title>
        <authorList>
            <person name="Haridas S."/>
            <person name="Albert R."/>
            <person name="Binder M."/>
            <person name="Bloem J."/>
            <person name="Labutti K."/>
            <person name="Salamov A."/>
            <person name="Andreopoulos B."/>
            <person name="Baker S."/>
            <person name="Barry K."/>
            <person name="Bills G."/>
            <person name="Bluhm B."/>
            <person name="Cannon C."/>
            <person name="Castanera R."/>
            <person name="Culley D."/>
            <person name="Daum C."/>
            <person name="Ezra D."/>
            <person name="Gonzalez J."/>
            <person name="Henrissat B."/>
            <person name="Kuo A."/>
            <person name="Liang C."/>
            <person name="Lipzen A."/>
            <person name="Lutzoni F."/>
            <person name="Magnuson J."/>
            <person name="Mondo S."/>
            <person name="Nolan M."/>
            <person name="Ohm R."/>
            <person name="Pangilinan J."/>
            <person name="Park H.-J."/>
            <person name="Ramirez L."/>
            <person name="Alfaro M."/>
            <person name="Sun H."/>
            <person name="Tritt A."/>
            <person name="Yoshinaga Y."/>
            <person name="Zwiers L.-H."/>
            <person name="Turgeon B."/>
            <person name="Goodwin S."/>
            <person name="Spatafora J."/>
            <person name="Crous P."/>
            <person name="Grigoriev I."/>
        </authorList>
    </citation>
    <scope>NUCLEOTIDE SEQUENCE</scope>
    <source>
        <strain evidence="9">HMLAC05119</strain>
    </source>
</reference>
<dbReference type="Proteomes" id="UP000800096">
    <property type="component" value="Unassembled WGS sequence"/>
</dbReference>
<evidence type="ECO:0000313" key="10">
    <source>
        <dbReference type="Proteomes" id="UP000800096"/>
    </source>
</evidence>
<dbReference type="GO" id="GO:0006799">
    <property type="term" value="P:polyphosphate biosynthetic process"/>
    <property type="evidence" value="ECO:0007669"/>
    <property type="project" value="UniProtKB-ARBA"/>
</dbReference>
<accession>A0A6A5QTL5</accession>
<dbReference type="Pfam" id="PF09359">
    <property type="entry name" value="VTC"/>
    <property type="match status" value="1"/>
</dbReference>
<dbReference type="CDD" id="cd07892">
    <property type="entry name" value="PolyPPase_VTC2-3_like"/>
    <property type="match status" value="1"/>
</dbReference>
<dbReference type="Pfam" id="PF02656">
    <property type="entry name" value="DUF202"/>
    <property type="match status" value="1"/>
</dbReference>
<dbReference type="InterPro" id="IPR012485">
    <property type="entry name" value="CENP-I"/>
</dbReference>
<feature type="region of interest" description="Disordered" evidence="6">
    <location>
        <begin position="1310"/>
        <end position="1330"/>
    </location>
</feature>
<dbReference type="InterPro" id="IPR003807">
    <property type="entry name" value="DUF202"/>
</dbReference>
<keyword evidence="3 7" id="KW-0812">Transmembrane</keyword>
<evidence type="ECO:0000313" key="9">
    <source>
        <dbReference type="EMBL" id="KAF1917936.1"/>
    </source>
</evidence>
<keyword evidence="5 7" id="KW-0472">Membrane</keyword>
<evidence type="ECO:0000256" key="6">
    <source>
        <dbReference type="SAM" id="MobiDB-lite"/>
    </source>
</evidence>
<gene>
    <name evidence="9" type="ORF">BDU57DRAFT_586509</name>
</gene>
<feature type="domain" description="SPX" evidence="8">
    <location>
        <begin position="693"/>
        <end position="871"/>
    </location>
</feature>
<protein>
    <submittedName>
        <fullName evidence="9">VTC domain-containing protein</fullName>
    </submittedName>
</protein>
<dbReference type="GO" id="GO:0000329">
    <property type="term" value="C:fungal-type vacuole membrane"/>
    <property type="evidence" value="ECO:0007669"/>
    <property type="project" value="TreeGrafter"/>
</dbReference>
<dbReference type="Pfam" id="PF07778">
    <property type="entry name" value="CENP-I"/>
    <property type="match status" value="1"/>
</dbReference>
<dbReference type="EMBL" id="ML979134">
    <property type="protein sequence ID" value="KAF1917936.1"/>
    <property type="molecule type" value="Genomic_DNA"/>
</dbReference>
<feature type="transmembrane region" description="Helical" evidence="7">
    <location>
        <begin position="1384"/>
        <end position="1402"/>
    </location>
</feature>
<keyword evidence="2" id="KW-0926">Vacuole</keyword>
<dbReference type="Gene3D" id="3.20.100.30">
    <property type="entry name" value="VTC, catalytic tunnel domain"/>
    <property type="match status" value="1"/>
</dbReference>
<dbReference type="InterPro" id="IPR018966">
    <property type="entry name" value="VTC_domain"/>
</dbReference>
<feature type="transmembrane region" description="Helical" evidence="7">
    <location>
        <begin position="1449"/>
        <end position="1469"/>
    </location>
</feature>
<dbReference type="InterPro" id="IPR042267">
    <property type="entry name" value="VTC_sf"/>
</dbReference>
<name>A0A6A5QTL5_AMPQU</name>
<evidence type="ECO:0000259" key="8">
    <source>
        <dbReference type="PROSITE" id="PS51382"/>
    </source>
</evidence>
<dbReference type="OrthoDB" id="6493944at2759"/>
<evidence type="ECO:0000256" key="3">
    <source>
        <dbReference type="ARBA" id="ARBA00022692"/>
    </source>
</evidence>
<evidence type="ECO:0000256" key="2">
    <source>
        <dbReference type="ARBA" id="ARBA00022554"/>
    </source>
</evidence>
<dbReference type="InterPro" id="IPR004331">
    <property type="entry name" value="SPX_dom"/>
</dbReference>
<proteinExistence type="predicted"/>
<comment type="subcellular location">
    <subcellularLocation>
        <location evidence="1">Vacuole membrane</location>
        <topology evidence="1">Multi-pass membrane protein</topology>
    </subcellularLocation>
</comment>
<dbReference type="InterPro" id="IPR051572">
    <property type="entry name" value="VTC_Complex_Subunit"/>
</dbReference>
<dbReference type="PROSITE" id="PS51382">
    <property type="entry name" value="SPX"/>
    <property type="match status" value="1"/>
</dbReference>